<name>A0ABN4X4Q8_9HYPH</name>
<gene>
    <name evidence="3" type="ORF">B0E33_24255</name>
</gene>
<sequence length="211" mass="23051">MYPPGQRPTDPCSTKRKKNDHGLPHNPFKAIVAPRPIGWISTLDKDGKANLAPYSFFNAVCDTPPIVMFSSTGYKDSVSNIDATGEFVCNMANLGLKDEMNQTSASVAHEISEFDLAGLEMAASRLVKAPRVAKAVTALECKHLQTLRLKTLTGDDTDSYVVFGQVVGVHIDESVIVDGKVDVTLYKPLSRLGYMDYAVVNEVFQMGRPKV</sequence>
<dbReference type="EMBL" id="CP019630">
    <property type="protein sequence ID" value="AQQ06307.1"/>
    <property type="molecule type" value="Genomic_DNA"/>
</dbReference>
<feature type="region of interest" description="Disordered" evidence="1">
    <location>
        <begin position="1"/>
        <end position="26"/>
    </location>
</feature>
<evidence type="ECO:0000256" key="1">
    <source>
        <dbReference type="SAM" id="MobiDB-lite"/>
    </source>
</evidence>
<evidence type="ECO:0000313" key="4">
    <source>
        <dbReference type="Proteomes" id="UP000188174"/>
    </source>
</evidence>
<dbReference type="SUPFAM" id="SSF50475">
    <property type="entry name" value="FMN-binding split barrel"/>
    <property type="match status" value="1"/>
</dbReference>
<proteinExistence type="predicted"/>
<dbReference type="PANTHER" id="PTHR43812:SF2">
    <property type="entry name" value="FLAVIN REDUCTASE LIKE DOMAIN-CONTAINING PROTEIN"/>
    <property type="match status" value="1"/>
</dbReference>
<dbReference type="PANTHER" id="PTHR43812">
    <property type="entry name" value="BLR2425 PROTEIN"/>
    <property type="match status" value="1"/>
</dbReference>
<dbReference type="Gene3D" id="2.30.110.10">
    <property type="entry name" value="Electron Transport, Fmn-binding Protein, Chain A"/>
    <property type="match status" value="1"/>
</dbReference>
<dbReference type="SMART" id="SM00903">
    <property type="entry name" value="Flavin_Reduct"/>
    <property type="match status" value="1"/>
</dbReference>
<dbReference type="InterPro" id="IPR002563">
    <property type="entry name" value="Flavin_Rdtase-like_dom"/>
</dbReference>
<dbReference type="InterPro" id="IPR012349">
    <property type="entry name" value="Split_barrel_FMN-bd"/>
</dbReference>
<evidence type="ECO:0000259" key="2">
    <source>
        <dbReference type="SMART" id="SM00903"/>
    </source>
</evidence>
<evidence type="ECO:0000313" key="3">
    <source>
        <dbReference type="EMBL" id="AQQ06307.1"/>
    </source>
</evidence>
<protein>
    <submittedName>
        <fullName evidence="3">Flavin reductase</fullName>
    </submittedName>
</protein>
<dbReference type="Proteomes" id="UP000188174">
    <property type="component" value="Chromosome"/>
</dbReference>
<feature type="domain" description="Flavin reductase like" evidence="2">
    <location>
        <begin position="30"/>
        <end position="178"/>
    </location>
</feature>
<dbReference type="Pfam" id="PF01613">
    <property type="entry name" value="Flavin_Reduct"/>
    <property type="match status" value="1"/>
</dbReference>
<reference evidence="3 4" key="1">
    <citation type="submission" date="2017-02" db="EMBL/GenBank/DDBJ databases">
        <authorList>
            <person name="Jeong S."/>
        </authorList>
    </citation>
    <scope>NUCLEOTIDE SEQUENCE [LARGE SCALE GENOMIC DNA]</scope>
    <source>
        <strain evidence="3 4">RMAR6-6</strain>
    </source>
</reference>
<keyword evidence="4" id="KW-1185">Reference proteome</keyword>
<accession>A0ABN4X4Q8</accession>
<organism evidence="3 4">
    <name type="scientific">Roseibium algicola</name>
    <dbReference type="NCBI Taxonomy" id="2857014"/>
    <lineage>
        <taxon>Bacteria</taxon>
        <taxon>Pseudomonadati</taxon>
        <taxon>Pseudomonadota</taxon>
        <taxon>Alphaproteobacteria</taxon>
        <taxon>Hyphomicrobiales</taxon>
        <taxon>Stappiaceae</taxon>
        <taxon>Roseibium</taxon>
    </lineage>
</organism>